<evidence type="ECO:0000313" key="2">
    <source>
        <dbReference type="EMBL" id="GAV90986.1"/>
    </source>
</evidence>
<keyword evidence="3" id="KW-1185">Reference proteome</keyword>
<gene>
    <name evidence="2" type="ORF">CFOL_v3_34386</name>
</gene>
<dbReference type="AlphaFoldDB" id="A0A1Q3DEM7"/>
<reference evidence="3" key="1">
    <citation type="submission" date="2016-04" db="EMBL/GenBank/DDBJ databases">
        <title>Cephalotus genome sequencing.</title>
        <authorList>
            <person name="Fukushima K."/>
            <person name="Hasebe M."/>
            <person name="Fang X."/>
        </authorList>
    </citation>
    <scope>NUCLEOTIDE SEQUENCE [LARGE SCALE GENOMIC DNA]</scope>
    <source>
        <strain evidence="3">cv. St1</strain>
    </source>
</reference>
<sequence>MPREQLTTKLSALGSENSQDPTLLDQVFVDVMGGDGHGRVWTMGIVAPPSSKSRTSSSQASQSNFEASIRAEYEERFIGLERKLQQQISDQQRQIAELMTAMRNQNVTSPRIHLIIPTLNSSVGESLDSTLLPNSHQDDDTPRA</sequence>
<dbReference type="EMBL" id="BDDD01006811">
    <property type="protein sequence ID" value="GAV90986.1"/>
    <property type="molecule type" value="Genomic_DNA"/>
</dbReference>
<keyword evidence="1" id="KW-0175">Coiled coil</keyword>
<evidence type="ECO:0000313" key="3">
    <source>
        <dbReference type="Proteomes" id="UP000187406"/>
    </source>
</evidence>
<evidence type="ECO:0000256" key="1">
    <source>
        <dbReference type="SAM" id="Coils"/>
    </source>
</evidence>
<comment type="caution">
    <text evidence="2">The sequence shown here is derived from an EMBL/GenBank/DDBJ whole genome shotgun (WGS) entry which is preliminary data.</text>
</comment>
<dbReference type="InParanoid" id="A0A1Q3DEM7"/>
<proteinExistence type="predicted"/>
<dbReference type="Proteomes" id="UP000187406">
    <property type="component" value="Unassembled WGS sequence"/>
</dbReference>
<name>A0A1Q3DEM7_CEPFO</name>
<protein>
    <submittedName>
        <fullName evidence="2">Uncharacterized protein</fullName>
    </submittedName>
</protein>
<organism evidence="2 3">
    <name type="scientific">Cephalotus follicularis</name>
    <name type="common">Albany pitcher plant</name>
    <dbReference type="NCBI Taxonomy" id="3775"/>
    <lineage>
        <taxon>Eukaryota</taxon>
        <taxon>Viridiplantae</taxon>
        <taxon>Streptophyta</taxon>
        <taxon>Embryophyta</taxon>
        <taxon>Tracheophyta</taxon>
        <taxon>Spermatophyta</taxon>
        <taxon>Magnoliopsida</taxon>
        <taxon>eudicotyledons</taxon>
        <taxon>Gunneridae</taxon>
        <taxon>Pentapetalae</taxon>
        <taxon>rosids</taxon>
        <taxon>fabids</taxon>
        <taxon>Oxalidales</taxon>
        <taxon>Cephalotaceae</taxon>
        <taxon>Cephalotus</taxon>
    </lineage>
</organism>
<feature type="coiled-coil region" evidence="1">
    <location>
        <begin position="70"/>
        <end position="101"/>
    </location>
</feature>
<accession>A0A1Q3DEM7</accession>